<dbReference type="EMBL" id="UZAF01023984">
    <property type="protein sequence ID" value="VDO91880.1"/>
    <property type="molecule type" value="Genomic_DNA"/>
</dbReference>
<sequence length="77" mass="8553">MITFPALVFLVFLSASAYGDICNLNNEMIDEVGKTFLRMHNKFRPWLLGGNASGKLGGFVQKAAKMMKMGTVLRKKV</sequence>
<protein>
    <submittedName>
        <fullName evidence="4">SCP domain-containing protein</fullName>
    </submittedName>
</protein>
<evidence type="ECO:0000313" key="4">
    <source>
        <dbReference type="WBParaSite" id="HPLM_0002174801-mRNA-1"/>
    </source>
</evidence>
<evidence type="ECO:0000313" key="2">
    <source>
        <dbReference type="EMBL" id="VDO91880.1"/>
    </source>
</evidence>
<evidence type="ECO:0000256" key="1">
    <source>
        <dbReference type="SAM" id="SignalP"/>
    </source>
</evidence>
<keyword evidence="1" id="KW-0732">Signal</keyword>
<gene>
    <name evidence="2" type="ORF">HPLM_LOCUS21737</name>
</gene>
<dbReference type="Proteomes" id="UP000268014">
    <property type="component" value="Unassembled WGS sequence"/>
</dbReference>
<organism evidence="4">
    <name type="scientific">Haemonchus placei</name>
    <name type="common">Barber's pole worm</name>
    <dbReference type="NCBI Taxonomy" id="6290"/>
    <lineage>
        <taxon>Eukaryota</taxon>
        <taxon>Metazoa</taxon>
        <taxon>Ecdysozoa</taxon>
        <taxon>Nematoda</taxon>
        <taxon>Chromadorea</taxon>
        <taxon>Rhabditida</taxon>
        <taxon>Rhabditina</taxon>
        <taxon>Rhabditomorpha</taxon>
        <taxon>Strongyloidea</taxon>
        <taxon>Trichostrongylidae</taxon>
        <taxon>Haemonchus</taxon>
    </lineage>
</organism>
<dbReference type="WBParaSite" id="HPLM_0002174801-mRNA-1">
    <property type="protein sequence ID" value="HPLM_0002174801-mRNA-1"/>
    <property type="gene ID" value="HPLM_0002174801"/>
</dbReference>
<feature type="chain" id="PRO_5043124472" evidence="1">
    <location>
        <begin position="20"/>
        <end position="77"/>
    </location>
</feature>
<keyword evidence="3" id="KW-1185">Reference proteome</keyword>
<dbReference type="Gene3D" id="3.40.33.10">
    <property type="entry name" value="CAP"/>
    <property type="match status" value="1"/>
</dbReference>
<reference evidence="2 3" key="2">
    <citation type="submission" date="2018-11" db="EMBL/GenBank/DDBJ databases">
        <authorList>
            <consortium name="Pathogen Informatics"/>
        </authorList>
    </citation>
    <scope>NUCLEOTIDE SEQUENCE [LARGE SCALE GENOMIC DNA]</scope>
    <source>
        <strain evidence="2 3">MHpl1</strain>
    </source>
</reference>
<dbReference type="InterPro" id="IPR035940">
    <property type="entry name" value="CAP_sf"/>
</dbReference>
<feature type="signal peptide" evidence="1">
    <location>
        <begin position="1"/>
        <end position="19"/>
    </location>
</feature>
<dbReference type="SUPFAM" id="SSF55797">
    <property type="entry name" value="PR-1-like"/>
    <property type="match status" value="1"/>
</dbReference>
<evidence type="ECO:0000313" key="3">
    <source>
        <dbReference type="Proteomes" id="UP000268014"/>
    </source>
</evidence>
<accession>A0A0N4XBK3</accession>
<reference evidence="4" key="1">
    <citation type="submission" date="2017-02" db="UniProtKB">
        <authorList>
            <consortium name="WormBaseParasite"/>
        </authorList>
    </citation>
    <scope>IDENTIFICATION</scope>
</reference>
<dbReference type="AlphaFoldDB" id="A0A0N4XBK3"/>
<name>A0A0N4XBK3_HAEPC</name>
<proteinExistence type="predicted"/>